<dbReference type="InterPro" id="IPR020846">
    <property type="entry name" value="MFS_dom"/>
</dbReference>
<feature type="transmembrane region" description="Helical" evidence="7">
    <location>
        <begin position="383"/>
        <end position="402"/>
    </location>
</feature>
<evidence type="ECO:0000256" key="5">
    <source>
        <dbReference type="ARBA" id="ARBA00022989"/>
    </source>
</evidence>
<dbReference type="CDD" id="cd06173">
    <property type="entry name" value="MFS_MefA_like"/>
    <property type="match status" value="1"/>
</dbReference>
<evidence type="ECO:0000256" key="4">
    <source>
        <dbReference type="ARBA" id="ARBA00022692"/>
    </source>
</evidence>
<evidence type="ECO:0000256" key="2">
    <source>
        <dbReference type="ARBA" id="ARBA00022448"/>
    </source>
</evidence>
<dbReference type="Pfam" id="PF07690">
    <property type="entry name" value="MFS_1"/>
    <property type="match status" value="1"/>
</dbReference>
<dbReference type="PANTHER" id="PTHR43266">
    <property type="entry name" value="MACROLIDE-EFFLUX PROTEIN"/>
    <property type="match status" value="1"/>
</dbReference>
<dbReference type="Proteomes" id="UP001515943">
    <property type="component" value="Unassembled WGS sequence"/>
</dbReference>
<evidence type="ECO:0000256" key="6">
    <source>
        <dbReference type="ARBA" id="ARBA00023136"/>
    </source>
</evidence>
<gene>
    <name evidence="9" type="ORF">FXN61_10960</name>
</gene>
<protein>
    <submittedName>
        <fullName evidence="9">MFS transporter</fullName>
    </submittedName>
</protein>
<comment type="subcellular location">
    <subcellularLocation>
        <location evidence="1">Cell membrane</location>
        <topology evidence="1">Multi-pass membrane protein</topology>
    </subcellularLocation>
</comment>
<feature type="transmembrane region" description="Helical" evidence="7">
    <location>
        <begin position="320"/>
        <end position="341"/>
    </location>
</feature>
<evidence type="ECO:0000256" key="3">
    <source>
        <dbReference type="ARBA" id="ARBA00022475"/>
    </source>
</evidence>
<accession>A0ABX1FEF8</accession>
<reference evidence="9 10" key="1">
    <citation type="submission" date="2019-08" db="EMBL/GenBank/DDBJ databases">
        <title>Lentzea from Indian Himalayas.</title>
        <authorList>
            <person name="Mandal S."/>
            <person name="Mallick Gupta A."/>
            <person name="Maiti P.K."/>
            <person name="Sarkar J."/>
            <person name="Mandal S."/>
        </authorList>
    </citation>
    <scope>NUCLEOTIDE SEQUENCE [LARGE SCALE GENOMIC DNA]</scope>
    <source>
        <strain evidence="9 10">PSKA42</strain>
    </source>
</reference>
<keyword evidence="6 7" id="KW-0472">Membrane</keyword>
<keyword evidence="10" id="KW-1185">Reference proteome</keyword>
<feature type="domain" description="Major facilitator superfamily (MFS) profile" evidence="8">
    <location>
        <begin position="227"/>
        <end position="414"/>
    </location>
</feature>
<dbReference type="EMBL" id="VSRL01000030">
    <property type="protein sequence ID" value="NKE57325.1"/>
    <property type="molecule type" value="Genomic_DNA"/>
</dbReference>
<dbReference type="PROSITE" id="PS50850">
    <property type="entry name" value="MFS"/>
    <property type="match status" value="1"/>
</dbReference>
<feature type="transmembrane region" description="Helical" evidence="7">
    <location>
        <begin position="290"/>
        <end position="314"/>
    </location>
</feature>
<keyword evidence="5 7" id="KW-1133">Transmembrane helix</keyword>
<feature type="transmembrane region" description="Helical" evidence="7">
    <location>
        <begin position="264"/>
        <end position="283"/>
    </location>
</feature>
<dbReference type="InterPro" id="IPR036259">
    <property type="entry name" value="MFS_trans_sf"/>
</dbReference>
<evidence type="ECO:0000256" key="7">
    <source>
        <dbReference type="SAM" id="Phobius"/>
    </source>
</evidence>
<dbReference type="Gene3D" id="1.20.1250.20">
    <property type="entry name" value="MFS general substrate transporter like domains"/>
    <property type="match status" value="1"/>
</dbReference>
<keyword evidence="4 7" id="KW-0812">Transmembrane</keyword>
<evidence type="ECO:0000259" key="8">
    <source>
        <dbReference type="PROSITE" id="PS50850"/>
    </source>
</evidence>
<evidence type="ECO:0000313" key="10">
    <source>
        <dbReference type="Proteomes" id="UP001515943"/>
    </source>
</evidence>
<keyword evidence="3" id="KW-1003">Cell membrane</keyword>
<dbReference type="SUPFAM" id="SSF103473">
    <property type="entry name" value="MFS general substrate transporter"/>
    <property type="match status" value="1"/>
</dbReference>
<dbReference type="PANTHER" id="PTHR43266:SF2">
    <property type="entry name" value="MAJOR FACILITATOR SUPERFAMILY (MFS) PROFILE DOMAIN-CONTAINING PROTEIN"/>
    <property type="match status" value="1"/>
</dbReference>
<evidence type="ECO:0000256" key="1">
    <source>
        <dbReference type="ARBA" id="ARBA00004651"/>
    </source>
</evidence>
<dbReference type="InterPro" id="IPR011701">
    <property type="entry name" value="MFS"/>
</dbReference>
<proteinExistence type="predicted"/>
<sequence length="414" mass="42888">MNWLTSSNRCWHDERVLTLLKENGPLRVLGTARVVSVVGDALSLVTLMVHVQSILGKAIAVAALLLVGDFAPSLLSPLTGVISDRFDRRTVMIVCEVAQGVLLAVIAFTLPPLPILLVLVGVRAVIGQIFIPASRAAVPSLVARKDLGQANTVMGLGSNSADVIGPFLAAALLQFMDTRGVLLVDAVSFGLSALLLLRLPKLIVPSEQGETLFTDVKAGLSEIWRNRALRIVFLGFCGVVACTAIDDVALLQLTMVVFGESESVAGVVLGAVGIGLLAGYALLARGSARLSMVTLLVTGFVISSAGNLFTGLAWGVASAFALQTVRGIGIAAMDVAHSTLIQRLVPGDRTGRVFGNFYGGIGVAAAVSYIGGGLLLDAVGPELTFILSGGAGVLVAVWVVAASRARGVEWESAS</sequence>
<feature type="transmembrane region" description="Helical" evidence="7">
    <location>
        <begin position="54"/>
        <end position="78"/>
    </location>
</feature>
<keyword evidence="2" id="KW-0813">Transport</keyword>
<organism evidence="9 10">
    <name type="scientific">Lentzea indica</name>
    <dbReference type="NCBI Taxonomy" id="2604800"/>
    <lineage>
        <taxon>Bacteria</taxon>
        <taxon>Bacillati</taxon>
        <taxon>Actinomycetota</taxon>
        <taxon>Actinomycetes</taxon>
        <taxon>Pseudonocardiales</taxon>
        <taxon>Pseudonocardiaceae</taxon>
        <taxon>Lentzea</taxon>
    </lineage>
</organism>
<feature type="transmembrane region" description="Helical" evidence="7">
    <location>
        <begin position="353"/>
        <end position="371"/>
    </location>
</feature>
<name>A0ABX1FEF8_9PSEU</name>
<evidence type="ECO:0000313" key="9">
    <source>
        <dbReference type="EMBL" id="NKE57325.1"/>
    </source>
</evidence>
<feature type="transmembrane region" description="Helical" evidence="7">
    <location>
        <begin position="231"/>
        <end position="258"/>
    </location>
</feature>
<comment type="caution">
    <text evidence="9">The sequence shown here is derived from an EMBL/GenBank/DDBJ whole genome shotgun (WGS) entry which is preliminary data.</text>
</comment>